<keyword evidence="1" id="KW-0812">Transmembrane</keyword>
<comment type="caution">
    <text evidence="2">The sequence shown here is derived from an EMBL/GenBank/DDBJ whole genome shotgun (WGS) entry which is preliminary data.</text>
</comment>
<feature type="transmembrane region" description="Helical" evidence="1">
    <location>
        <begin position="88"/>
        <end position="108"/>
    </location>
</feature>
<proteinExistence type="predicted"/>
<keyword evidence="3" id="KW-1185">Reference proteome</keyword>
<evidence type="ECO:0000256" key="1">
    <source>
        <dbReference type="SAM" id="Phobius"/>
    </source>
</evidence>
<feature type="transmembrane region" description="Helical" evidence="1">
    <location>
        <begin position="51"/>
        <end position="76"/>
    </location>
</feature>
<evidence type="ECO:0000313" key="3">
    <source>
        <dbReference type="Proteomes" id="UP001232750"/>
    </source>
</evidence>
<feature type="transmembrane region" description="Helical" evidence="1">
    <location>
        <begin position="114"/>
        <end position="131"/>
    </location>
</feature>
<organism evidence="2 3">
    <name type="scientific">Gordonibacter faecis</name>
    <dbReference type="NCBI Taxonomy" id="3047475"/>
    <lineage>
        <taxon>Bacteria</taxon>
        <taxon>Bacillati</taxon>
        <taxon>Actinomycetota</taxon>
        <taxon>Coriobacteriia</taxon>
        <taxon>Eggerthellales</taxon>
        <taxon>Eggerthellaceae</taxon>
        <taxon>Gordonibacter</taxon>
    </lineage>
</organism>
<keyword evidence="1" id="KW-1133">Transmembrane helix</keyword>
<dbReference type="Proteomes" id="UP001232750">
    <property type="component" value="Unassembled WGS sequence"/>
</dbReference>
<evidence type="ECO:0000313" key="2">
    <source>
        <dbReference type="EMBL" id="MDJ1650695.1"/>
    </source>
</evidence>
<dbReference type="EMBL" id="JASJEU010000013">
    <property type="protein sequence ID" value="MDJ1650695.1"/>
    <property type="molecule type" value="Genomic_DNA"/>
</dbReference>
<reference evidence="2 3" key="1">
    <citation type="submission" date="2023-05" db="EMBL/GenBank/DDBJ databases">
        <title>Gordonibacter KGMB12511T sp. nov., isolated from faeces of healthy Korean.</title>
        <authorList>
            <person name="Kim H.S."/>
            <person name="Kim J.-S."/>
            <person name="Suh M.K."/>
            <person name="Eom M.K."/>
            <person name="Do H.E."/>
            <person name="Lee J.-S."/>
        </authorList>
    </citation>
    <scope>NUCLEOTIDE SEQUENCE [LARGE SCALE GENOMIC DNA]</scope>
    <source>
        <strain evidence="2 3">KGMB12511</strain>
    </source>
</reference>
<gene>
    <name evidence="2" type="ORF">QNJ86_07765</name>
</gene>
<accession>A0ABT7DMD0</accession>
<name>A0ABT7DMD0_9ACTN</name>
<feature type="transmembrane region" description="Helical" evidence="1">
    <location>
        <begin position="7"/>
        <end position="31"/>
    </location>
</feature>
<keyword evidence="1" id="KW-0472">Membrane</keyword>
<dbReference type="RefSeq" id="WP_283832036.1">
    <property type="nucleotide sequence ID" value="NZ_JASJEU010000013.1"/>
</dbReference>
<protein>
    <submittedName>
        <fullName evidence="2">Uncharacterized protein</fullName>
    </submittedName>
</protein>
<sequence>MSGSQKALKVVSIILIVYALIAAAFGVFMAVGASLLDGQTVDVSGTTIEAGLMAGVLGGTIIVGAVINFIIGLLGLRGAKDAKKIGPFFVLCIIGVALSLVSLGMSLAQGTFSPFSLISLAIIIICLVLASKVRNQR</sequence>